<comment type="caution">
    <text evidence="7">The sequence shown here is derived from an EMBL/GenBank/DDBJ whole genome shotgun (WGS) entry which is preliminary data.</text>
</comment>
<dbReference type="Gene3D" id="2.102.10.10">
    <property type="entry name" value="Rieske [2Fe-2S] iron-sulphur domain"/>
    <property type="match status" value="1"/>
</dbReference>
<keyword evidence="4" id="KW-0408">Iron</keyword>
<evidence type="ECO:0000313" key="7">
    <source>
        <dbReference type="EMBL" id="KAB7738738.1"/>
    </source>
</evidence>
<dbReference type="GO" id="GO:0051537">
    <property type="term" value="F:2 iron, 2 sulfur cluster binding"/>
    <property type="evidence" value="ECO:0007669"/>
    <property type="project" value="UniProtKB-KW"/>
</dbReference>
<evidence type="ECO:0000259" key="6">
    <source>
        <dbReference type="PROSITE" id="PS51296"/>
    </source>
</evidence>
<dbReference type="PANTHER" id="PTHR21266:SF60">
    <property type="entry name" value="3-KETOSTEROID-9-ALPHA-MONOOXYGENASE, OXYGENASE COMPONENT"/>
    <property type="match status" value="1"/>
</dbReference>
<dbReference type="GO" id="GO:0046872">
    <property type="term" value="F:metal ion binding"/>
    <property type="evidence" value="ECO:0007669"/>
    <property type="project" value="UniProtKB-KW"/>
</dbReference>
<dbReference type="InterPro" id="IPR044043">
    <property type="entry name" value="VanA_C_cat"/>
</dbReference>
<dbReference type="Proteomes" id="UP000468901">
    <property type="component" value="Unassembled WGS sequence"/>
</dbReference>
<dbReference type="Pfam" id="PF19112">
    <property type="entry name" value="VanA_C"/>
    <property type="match status" value="1"/>
</dbReference>
<dbReference type="Pfam" id="PF00355">
    <property type="entry name" value="Rieske"/>
    <property type="match status" value="1"/>
</dbReference>
<dbReference type="EMBL" id="WESC01000017">
    <property type="protein sequence ID" value="KAB7738738.1"/>
    <property type="molecule type" value="Genomic_DNA"/>
</dbReference>
<evidence type="ECO:0000256" key="3">
    <source>
        <dbReference type="ARBA" id="ARBA00023002"/>
    </source>
</evidence>
<evidence type="ECO:0000256" key="4">
    <source>
        <dbReference type="ARBA" id="ARBA00023004"/>
    </source>
</evidence>
<evidence type="ECO:0000256" key="2">
    <source>
        <dbReference type="ARBA" id="ARBA00022723"/>
    </source>
</evidence>
<sequence length="351" mass="40349">MLVTQQPVLRRFWYPIAPAAQLSDKPFPFTLLGENIVLWRDADGKAQCILDRCCHRSAKLSKGWVQDGRIVCGYHGWEYDGTGQCVRIPQMTERETMPGARTPGFKVQEKYDYVWVTLSEEPLAGIPDLNEAEKPGYRQVHEFYEVWECAGLRLMENSFDNSHFSFVHRASFGDQGHPEPAKLEIMDTPTGFRMLTEVPVRNPEVQKKNLGMDDDWTVRYMDSNWFLPFARALRITYPNGLFHMIFTAATPIDDERSMVCQFVVRNDTEADASAEDIIAFDRMVTNEDREILESTEGDVPLEIGTREEIHMRSDRPGIVMRQKMKALLDAHGEEERRGEAPVALRKMIQRG</sequence>
<dbReference type="SUPFAM" id="SSF50022">
    <property type="entry name" value="ISP domain"/>
    <property type="match status" value="1"/>
</dbReference>
<dbReference type="RefSeq" id="WP_152217363.1">
    <property type="nucleotide sequence ID" value="NZ_WESC01000017.1"/>
</dbReference>
<name>A0A6N6VEX6_9HYPH</name>
<reference evidence="7 8" key="1">
    <citation type="submission" date="2019-09" db="EMBL/GenBank/DDBJ databases">
        <title>Parvibaculum sedimenti sp. nov., isolated from sediment.</title>
        <authorList>
            <person name="Wang Y."/>
        </authorList>
    </citation>
    <scope>NUCLEOTIDE SEQUENCE [LARGE SCALE GENOMIC DNA]</scope>
    <source>
        <strain evidence="7 8">HXT-9</strain>
    </source>
</reference>
<dbReference type="CDD" id="cd03469">
    <property type="entry name" value="Rieske_RO_Alpha_N"/>
    <property type="match status" value="1"/>
</dbReference>
<dbReference type="InterPro" id="IPR036922">
    <property type="entry name" value="Rieske_2Fe-2S_sf"/>
</dbReference>
<keyword evidence="3" id="KW-0560">Oxidoreductase</keyword>
<dbReference type="InterPro" id="IPR050584">
    <property type="entry name" value="Cholesterol_7-desaturase"/>
</dbReference>
<dbReference type="PANTHER" id="PTHR21266">
    <property type="entry name" value="IRON-SULFUR DOMAIN CONTAINING PROTEIN"/>
    <property type="match status" value="1"/>
</dbReference>
<dbReference type="GO" id="GO:0016491">
    <property type="term" value="F:oxidoreductase activity"/>
    <property type="evidence" value="ECO:0007669"/>
    <property type="project" value="UniProtKB-KW"/>
</dbReference>
<keyword evidence="1" id="KW-0001">2Fe-2S</keyword>
<accession>A0A6N6VEX6</accession>
<dbReference type="InterPro" id="IPR017941">
    <property type="entry name" value="Rieske_2Fe-2S"/>
</dbReference>
<keyword evidence="2" id="KW-0479">Metal-binding</keyword>
<dbReference type="PROSITE" id="PS51296">
    <property type="entry name" value="RIESKE"/>
    <property type="match status" value="1"/>
</dbReference>
<organism evidence="7 8">
    <name type="scientific">Parvibaculum sedimenti</name>
    <dbReference type="NCBI Taxonomy" id="2608632"/>
    <lineage>
        <taxon>Bacteria</taxon>
        <taxon>Pseudomonadati</taxon>
        <taxon>Pseudomonadota</taxon>
        <taxon>Alphaproteobacteria</taxon>
        <taxon>Hyphomicrobiales</taxon>
        <taxon>Parvibaculaceae</taxon>
        <taxon>Parvibaculum</taxon>
    </lineage>
</organism>
<protein>
    <submittedName>
        <fullName evidence="7">Rieske 2Fe-2S domain-containing protein</fullName>
    </submittedName>
</protein>
<dbReference type="Gene3D" id="3.90.380.10">
    <property type="entry name" value="Naphthalene 1,2-dioxygenase Alpha Subunit, Chain A, domain 1"/>
    <property type="match status" value="1"/>
</dbReference>
<dbReference type="SUPFAM" id="SSF55961">
    <property type="entry name" value="Bet v1-like"/>
    <property type="match status" value="1"/>
</dbReference>
<proteinExistence type="predicted"/>
<gene>
    <name evidence="7" type="ORF">F2P47_15880</name>
</gene>
<keyword evidence="8" id="KW-1185">Reference proteome</keyword>
<evidence type="ECO:0000256" key="1">
    <source>
        <dbReference type="ARBA" id="ARBA00022714"/>
    </source>
</evidence>
<evidence type="ECO:0000256" key="5">
    <source>
        <dbReference type="ARBA" id="ARBA00023014"/>
    </source>
</evidence>
<evidence type="ECO:0000313" key="8">
    <source>
        <dbReference type="Proteomes" id="UP000468901"/>
    </source>
</evidence>
<dbReference type="AlphaFoldDB" id="A0A6N6VEX6"/>
<feature type="domain" description="Rieske" evidence="6">
    <location>
        <begin position="13"/>
        <end position="116"/>
    </location>
</feature>
<keyword evidence="5" id="KW-0411">Iron-sulfur</keyword>